<accession>A0ABW0EQK4</accession>
<keyword evidence="3" id="KW-1185">Reference proteome</keyword>
<gene>
    <name evidence="2" type="ORF">ACFPM7_21810</name>
</gene>
<evidence type="ECO:0000313" key="3">
    <source>
        <dbReference type="Proteomes" id="UP001596157"/>
    </source>
</evidence>
<dbReference type="SUPFAM" id="SSF51569">
    <property type="entry name" value="Aldolase"/>
    <property type="match status" value="1"/>
</dbReference>
<feature type="compositionally biased region" description="Low complexity" evidence="1">
    <location>
        <begin position="17"/>
        <end position="30"/>
    </location>
</feature>
<proteinExistence type="predicted"/>
<feature type="region of interest" description="Disordered" evidence="1">
    <location>
        <begin position="1"/>
        <end position="30"/>
    </location>
</feature>
<sequence length="391" mass="40727">MPALLLPHPDGTVRPWAPTAPDTTAAGPAPAATAARSGVRTAYAAVHVVADPLADADPADVVSVDWDATLAFREHIWSCGLGVAEAMDTAQRGMGLDWTTTRELIRRTGELARPTAAPWCAGVGTDHLPPGPASLDQVVSGWLHQLDVVVEAGAVPVVMASRALAAAAASPQDYRDAYGALLSRSPVPVLLHWLGEPFDPALAGYWGHRDLGTAAAELAALCAEHADKVVGVKVSVLDADVEIAFRRALPGGVSCYTGDDFNYPALIEGDEQGHSEALLGIFGAIAPVAGAALGALAAGDPAGYRRLMDPTVALSREVFRAPTRLYKVGVVFLAYLAGHQEHFRMVGGLESARSVVHLSELLRLADTAGALPDPDLAVARMRPILAAAGIR</sequence>
<name>A0ABW0EQK4_9PSEU</name>
<dbReference type="EMBL" id="JBHSKF010000012">
    <property type="protein sequence ID" value="MFC5289697.1"/>
    <property type="molecule type" value="Genomic_DNA"/>
</dbReference>
<dbReference type="InterPro" id="IPR013785">
    <property type="entry name" value="Aldolase_TIM"/>
</dbReference>
<comment type="caution">
    <text evidence="2">The sequence shown here is derived from an EMBL/GenBank/DDBJ whole genome shotgun (WGS) entry which is preliminary data.</text>
</comment>
<organism evidence="2 3">
    <name type="scientific">Actinokineospora guangxiensis</name>
    <dbReference type="NCBI Taxonomy" id="1490288"/>
    <lineage>
        <taxon>Bacteria</taxon>
        <taxon>Bacillati</taxon>
        <taxon>Actinomycetota</taxon>
        <taxon>Actinomycetes</taxon>
        <taxon>Pseudonocardiales</taxon>
        <taxon>Pseudonocardiaceae</taxon>
        <taxon>Actinokineospora</taxon>
    </lineage>
</organism>
<reference evidence="3" key="1">
    <citation type="journal article" date="2019" name="Int. J. Syst. Evol. Microbiol.">
        <title>The Global Catalogue of Microorganisms (GCM) 10K type strain sequencing project: providing services to taxonomists for standard genome sequencing and annotation.</title>
        <authorList>
            <consortium name="The Broad Institute Genomics Platform"/>
            <consortium name="The Broad Institute Genome Sequencing Center for Infectious Disease"/>
            <person name="Wu L."/>
            <person name="Ma J."/>
        </authorList>
    </citation>
    <scope>NUCLEOTIDE SEQUENCE [LARGE SCALE GENOMIC DNA]</scope>
    <source>
        <strain evidence="3">CCUG 59778</strain>
    </source>
</reference>
<evidence type="ECO:0000313" key="2">
    <source>
        <dbReference type="EMBL" id="MFC5289697.1"/>
    </source>
</evidence>
<dbReference type="RefSeq" id="WP_378249551.1">
    <property type="nucleotide sequence ID" value="NZ_JBHSKF010000012.1"/>
</dbReference>
<dbReference type="Pfam" id="PF06187">
    <property type="entry name" value="DUF993"/>
    <property type="match status" value="1"/>
</dbReference>
<dbReference type="InterPro" id="IPR009334">
    <property type="entry name" value="DUF993"/>
</dbReference>
<dbReference type="Gene3D" id="3.20.20.70">
    <property type="entry name" value="Aldolase class I"/>
    <property type="match status" value="1"/>
</dbReference>
<dbReference type="Proteomes" id="UP001596157">
    <property type="component" value="Unassembled WGS sequence"/>
</dbReference>
<evidence type="ECO:0000256" key="1">
    <source>
        <dbReference type="SAM" id="MobiDB-lite"/>
    </source>
</evidence>
<protein>
    <submittedName>
        <fullName evidence="2">DUF993 family protein</fullName>
    </submittedName>
</protein>